<feature type="domain" description="ABC transmembrane type-1" evidence="8">
    <location>
        <begin position="1"/>
        <end position="155"/>
    </location>
</feature>
<gene>
    <name evidence="9" type="primary">ycjP_23</name>
    <name evidence="9" type="ORF">SDC9_162981</name>
</gene>
<evidence type="ECO:0000256" key="7">
    <source>
        <dbReference type="SAM" id="Phobius"/>
    </source>
</evidence>
<keyword evidence="3" id="KW-1003">Cell membrane</keyword>
<dbReference type="CDD" id="cd06261">
    <property type="entry name" value="TM_PBP2"/>
    <property type="match status" value="1"/>
</dbReference>
<keyword evidence="4 7" id="KW-0812">Transmembrane</keyword>
<evidence type="ECO:0000256" key="5">
    <source>
        <dbReference type="ARBA" id="ARBA00022989"/>
    </source>
</evidence>
<accession>A0A645FML1</accession>
<protein>
    <submittedName>
        <fullName evidence="9">Inner membrane ABC transporter permease protein YcjP</fullName>
    </submittedName>
</protein>
<dbReference type="EMBL" id="VSSQ01062473">
    <property type="protein sequence ID" value="MPN15647.1"/>
    <property type="molecule type" value="Genomic_DNA"/>
</dbReference>
<evidence type="ECO:0000259" key="8">
    <source>
        <dbReference type="PROSITE" id="PS50928"/>
    </source>
</evidence>
<keyword evidence="2" id="KW-0813">Transport</keyword>
<proteinExistence type="predicted"/>
<dbReference type="SUPFAM" id="SSF161098">
    <property type="entry name" value="MetI-like"/>
    <property type="match status" value="1"/>
</dbReference>
<evidence type="ECO:0000256" key="3">
    <source>
        <dbReference type="ARBA" id="ARBA00022475"/>
    </source>
</evidence>
<dbReference type="Pfam" id="PF00528">
    <property type="entry name" value="BPD_transp_1"/>
    <property type="match status" value="1"/>
</dbReference>
<dbReference type="AlphaFoldDB" id="A0A645FML1"/>
<evidence type="ECO:0000256" key="6">
    <source>
        <dbReference type="ARBA" id="ARBA00023136"/>
    </source>
</evidence>
<comment type="subcellular location">
    <subcellularLocation>
        <location evidence="1">Cell membrane</location>
        <topology evidence="1">Multi-pass membrane protein</topology>
    </subcellularLocation>
</comment>
<reference evidence="9" key="1">
    <citation type="submission" date="2019-08" db="EMBL/GenBank/DDBJ databases">
        <authorList>
            <person name="Kucharzyk K."/>
            <person name="Murdoch R.W."/>
            <person name="Higgins S."/>
            <person name="Loffler F."/>
        </authorList>
    </citation>
    <scope>NUCLEOTIDE SEQUENCE</scope>
</reference>
<evidence type="ECO:0000256" key="4">
    <source>
        <dbReference type="ARBA" id="ARBA00022692"/>
    </source>
</evidence>
<keyword evidence="5 7" id="KW-1133">Transmembrane helix</keyword>
<organism evidence="9">
    <name type="scientific">bioreactor metagenome</name>
    <dbReference type="NCBI Taxonomy" id="1076179"/>
    <lineage>
        <taxon>unclassified sequences</taxon>
        <taxon>metagenomes</taxon>
        <taxon>ecological metagenomes</taxon>
    </lineage>
</organism>
<dbReference type="InterPro" id="IPR035906">
    <property type="entry name" value="MetI-like_sf"/>
</dbReference>
<feature type="transmembrane region" description="Helical" evidence="7">
    <location>
        <begin position="31"/>
        <end position="51"/>
    </location>
</feature>
<sequence length="170" mass="18912">MVLTVIGMLFSPIVSLIPLYQEIQKLGLYNTRLSLIIIYTAYQIPISFLLIHDHFKTINHDYLDAARIDGCTDLQALAAIFVPMSKPILVTSAVLTGFYAWNEFSFALILVKNDALRTIPVGLLFFKGEMHTEWAVLLAGLVISAIPIIVFFIFAQRYFIAGLSGDGIKG</sequence>
<dbReference type="Gene3D" id="1.10.3720.10">
    <property type="entry name" value="MetI-like"/>
    <property type="match status" value="1"/>
</dbReference>
<dbReference type="GO" id="GO:0005886">
    <property type="term" value="C:plasma membrane"/>
    <property type="evidence" value="ECO:0007669"/>
    <property type="project" value="UniProtKB-SubCell"/>
</dbReference>
<dbReference type="GO" id="GO:0055085">
    <property type="term" value="P:transmembrane transport"/>
    <property type="evidence" value="ECO:0007669"/>
    <property type="project" value="InterPro"/>
</dbReference>
<evidence type="ECO:0000313" key="9">
    <source>
        <dbReference type="EMBL" id="MPN15647.1"/>
    </source>
</evidence>
<name>A0A645FML1_9ZZZZ</name>
<dbReference type="PANTHER" id="PTHR43744:SF12">
    <property type="entry name" value="ABC TRANSPORTER PERMEASE PROTEIN MG189-RELATED"/>
    <property type="match status" value="1"/>
</dbReference>
<evidence type="ECO:0000256" key="2">
    <source>
        <dbReference type="ARBA" id="ARBA00022448"/>
    </source>
</evidence>
<keyword evidence="6 7" id="KW-0472">Membrane</keyword>
<evidence type="ECO:0000256" key="1">
    <source>
        <dbReference type="ARBA" id="ARBA00004651"/>
    </source>
</evidence>
<dbReference type="InterPro" id="IPR000515">
    <property type="entry name" value="MetI-like"/>
</dbReference>
<feature type="transmembrane region" description="Helical" evidence="7">
    <location>
        <begin position="134"/>
        <end position="155"/>
    </location>
</feature>
<comment type="caution">
    <text evidence="9">The sequence shown here is derived from an EMBL/GenBank/DDBJ whole genome shotgun (WGS) entry which is preliminary data.</text>
</comment>
<dbReference type="PROSITE" id="PS50928">
    <property type="entry name" value="ABC_TM1"/>
    <property type="match status" value="1"/>
</dbReference>
<dbReference type="PANTHER" id="PTHR43744">
    <property type="entry name" value="ABC TRANSPORTER PERMEASE PROTEIN MG189-RELATED-RELATED"/>
    <property type="match status" value="1"/>
</dbReference>
<feature type="transmembrane region" description="Helical" evidence="7">
    <location>
        <begin position="88"/>
        <end position="111"/>
    </location>
</feature>